<feature type="non-terminal residue" evidence="2">
    <location>
        <position position="182"/>
    </location>
</feature>
<accession>U5HK03</accession>
<dbReference type="InParanoid" id="U5HK03"/>
<dbReference type="EMBL" id="GL542556">
    <property type="protein sequence ID" value="KDE02098.1"/>
    <property type="molecule type" value="Genomic_DNA"/>
</dbReference>
<reference evidence="2 4" key="3">
    <citation type="journal article" date="2015" name="BMC Genomics">
        <title>Sex and parasites: genomic and transcriptomic analysis of Microbotryum lychnidis-dioicae, the biotrophic and plant-castrating anther smut fungus.</title>
        <authorList>
            <person name="Perlin M.H."/>
            <person name="Amselem J."/>
            <person name="Fontanillas E."/>
            <person name="Toh S.S."/>
            <person name="Chen Z."/>
            <person name="Goldberg J."/>
            <person name="Duplessis S."/>
            <person name="Henrissat B."/>
            <person name="Young S."/>
            <person name="Zeng Q."/>
            <person name="Aguileta G."/>
            <person name="Petit E."/>
            <person name="Badouin H."/>
            <person name="Andrews J."/>
            <person name="Razeeq D."/>
            <person name="Gabaldon T."/>
            <person name="Quesneville H."/>
            <person name="Giraud T."/>
            <person name="Hood M.E."/>
            <person name="Schultz D.J."/>
            <person name="Cuomo C.A."/>
        </authorList>
    </citation>
    <scope>NUCLEOTIDE SEQUENCE [LARGE SCALE GENOMIC DNA]</scope>
    <source>
        <strain evidence="4">p1A1 Lamole</strain>
        <strain evidence="2">P1A1 Lamole</strain>
    </source>
</reference>
<reference evidence="3" key="4">
    <citation type="submission" date="2015-06" db="UniProtKB">
        <authorList>
            <consortium name="EnsemblFungi"/>
        </authorList>
    </citation>
    <scope>IDENTIFICATION</scope>
</reference>
<dbReference type="AlphaFoldDB" id="U5HK03"/>
<reference evidence="4" key="1">
    <citation type="submission" date="2010-11" db="EMBL/GenBank/DDBJ databases">
        <title>The genome sequence of Microbotryum violaceum strain p1A1 Lamole.</title>
        <authorList>
            <person name="Cuomo C."/>
            <person name="Perlin M."/>
            <person name="Young S.K."/>
            <person name="Zeng Q."/>
            <person name="Gargeya S."/>
            <person name="Alvarado L."/>
            <person name="Berlin A."/>
            <person name="Chapman S.B."/>
            <person name="Chen Z."/>
            <person name="Freedman E."/>
            <person name="Gellesch M."/>
            <person name="Goldberg J."/>
            <person name="Griggs A."/>
            <person name="Gujja S."/>
            <person name="Heilman E."/>
            <person name="Heiman D."/>
            <person name="Howarth C."/>
            <person name="Mehta T."/>
            <person name="Neiman D."/>
            <person name="Pearson M."/>
            <person name="Roberts A."/>
            <person name="Saif S."/>
            <person name="Shea T."/>
            <person name="Shenoy N."/>
            <person name="Sisk P."/>
            <person name="Stolte C."/>
            <person name="Sykes S."/>
            <person name="White J."/>
            <person name="Yandava C."/>
            <person name="Haas B."/>
            <person name="Nusbaum C."/>
            <person name="Birren B."/>
        </authorList>
    </citation>
    <scope>NUCLEOTIDE SEQUENCE [LARGE SCALE GENOMIC DNA]</scope>
    <source>
        <strain evidence="4">p1A1 Lamole</strain>
    </source>
</reference>
<protein>
    <recommendedName>
        <fullName evidence="1">Reverse transcriptase domain-containing protein</fullName>
    </recommendedName>
</protein>
<dbReference type="Proteomes" id="UP000017200">
    <property type="component" value="Unassembled WGS sequence"/>
</dbReference>
<name>U5HK03_USTV1</name>
<dbReference type="OrthoDB" id="2205812at2759"/>
<proteinExistence type="predicted"/>
<evidence type="ECO:0000313" key="4">
    <source>
        <dbReference type="Proteomes" id="UP000017200"/>
    </source>
</evidence>
<gene>
    <name evidence="2" type="ORF">MVLG_07326</name>
</gene>
<evidence type="ECO:0000313" key="3">
    <source>
        <dbReference type="EnsemblFungi" id="MVLG_07326T0"/>
    </source>
</evidence>
<dbReference type="InterPro" id="IPR000477">
    <property type="entry name" value="RT_dom"/>
</dbReference>
<dbReference type="EMBL" id="AEIJ01001787">
    <property type="status" value="NOT_ANNOTATED_CDS"/>
    <property type="molecule type" value="Genomic_DNA"/>
</dbReference>
<keyword evidence="4" id="KW-1185">Reference proteome</keyword>
<evidence type="ECO:0000259" key="1">
    <source>
        <dbReference type="PROSITE" id="PS50878"/>
    </source>
</evidence>
<dbReference type="EnsemblFungi" id="MVLG_07326T0">
    <property type="protein sequence ID" value="MVLG_07326T0"/>
    <property type="gene ID" value="MVLG_07326"/>
</dbReference>
<evidence type="ECO:0000313" key="2">
    <source>
        <dbReference type="EMBL" id="KDE02098.1"/>
    </source>
</evidence>
<sequence>MLYSSDSTSARYIINGFLTAPMRLTCGLGQGEPASSSVWDIVFQPFLDALPRRNIALNLSIPALHPYPQSRAITSLAFADDVVVAVAGLESFNLLDDLALDWKHATNGRLNTDKTVVLPIGRRWDPEERPLVVKAADESLEWMGLPFDPSGDTELAYANLIERLEATLEAVQHRWLTHHTRA</sequence>
<dbReference type="PROSITE" id="PS50878">
    <property type="entry name" value="RT_POL"/>
    <property type="match status" value="1"/>
</dbReference>
<organism evidence="2">
    <name type="scientific">Microbotryum lychnidis-dioicae (strain p1A1 Lamole / MvSl-1064)</name>
    <name type="common">Anther smut fungus</name>
    <dbReference type="NCBI Taxonomy" id="683840"/>
    <lineage>
        <taxon>Eukaryota</taxon>
        <taxon>Fungi</taxon>
        <taxon>Dikarya</taxon>
        <taxon>Basidiomycota</taxon>
        <taxon>Pucciniomycotina</taxon>
        <taxon>Microbotryomycetes</taxon>
        <taxon>Microbotryales</taxon>
        <taxon>Microbotryaceae</taxon>
        <taxon>Microbotryum</taxon>
    </lineage>
</organism>
<feature type="domain" description="Reverse transcriptase" evidence="1">
    <location>
        <begin position="1"/>
        <end position="147"/>
    </location>
</feature>
<dbReference type="STRING" id="683840.U5HK03"/>
<dbReference type="HOGENOM" id="CLU_1483074_0_0_1"/>
<reference evidence="2" key="2">
    <citation type="submission" date="2010-11" db="EMBL/GenBank/DDBJ databases">
        <authorList>
            <consortium name="The Broad Institute Genome Sequencing Platform"/>
            <person name="Earl A."/>
            <person name="Ward D."/>
            <person name="Feldgarden M."/>
            <person name="Gevers D."/>
            <person name="Butler R."/>
            <person name="Young S.K."/>
            <person name="Zeng Q."/>
            <person name="Gargeya S."/>
            <person name="Fitzgerald M."/>
            <person name="Haas B."/>
            <person name="Abouelleil A."/>
            <person name="Alvarado L."/>
            <person name="Arachchi H.M."/>
            <person name="Berlin A."/>
            <person name="Brown A."/>
            <person name="Chapman S.B."/>
            <person name="Chen Z."/>
            <person name="Dunbar C."/>
            <person name="Freedman E."/>
            <person name="Gearin G."/>
            <person name="Gellesch M."/>
            <person name="Goldberg J."/>
            <person name="Griggs A."/>
            <person name="Gujja S."/>
            <person name="Heilman E."/>
            <person name="Heiman D."/>
            <person name="Howarth C."/>
            <person name="Larson L."/>
            <person name="Lui A."/>
            <person name="MacDonald P.J.P."/>
            <person name="Mehta T."/>
            <person name="Montmayeur A."/>
            <person name="Murphy C."/>
            <person name="Neiman D."/>
            <person name="Pearson M."/>
            <person name="Priest M."/>
            <person name="Roberts A."/>
            <person name="Saif S."/>
            <person name="Shea T."/>
            <person name="Shenoy N."/>
            <person name="Sisk P."/>
            <person name="Stolte C."/>
            <person name="Sykes S."/>
            <person name="White J."/>
            <person name="Yandava C."/>
            <person name="Wortman J."/>
            <person name="Nusbaum C."/>
            <person name="Birren B."/>
        </authorList>
    </citation>
    <scope>NUCLEOTIDE SEQUENCE</scope>
    <source>
        <strain evidence="2">P1A1 Lamole</strain>
    </source>
</reference>